<dbReference type="PANTHER" id="PTHR15549:SF30">
    <property type="entry name" value="MID2 DOMAIN-CONTAINING PROTEIN"/>
    <property type="match status" value="1"/>
</dbReference>
<accession>A0A0D2AUN0</accession>
<feature type="transmembrane region" description="Helical" evidence="6">
    <location>
        <begin position="237"/>
        <end position="261"/>
    </location>
</feature>
<protein>
    <recommendedName>
        <fullName evidence="10">Mid2 domain-containing protein</fullName>
    </recommendedName>
</protein>
<evidence type="ECO:0000256" key="1">
    <source>
        <dbReference type="ARBA" id="ARBA00004167"/>
    </source>
</evidence>
<sequence length="371" mass="37957">MTSLTRSMATLVTLPIFLPILVAAIPAAEPLITPPASIEKRANGANIIGYSLSGTSWRTRSCNNGFFSTIGSIGNCCVDSSCDFITTCIGNYIYYDSGVSSNCGNVCGTGTIFHTVGDQSPLSMFNCQSDWTVTETITSGGNTSPSIVTTTAPGSTVTIPNTVNNVQSTASAAATSSIDTAATSSNRQVTLTVTNSDGSKATSVSVAAAAASGTSSTNANTSTKNTNSSSHSSDTGAIVGGVVGGIAVIALIAGIVAFLLWKRRRSEATPGAAPTVAAAPNEMPPGSYAPAMQENSAWQQQNNQYGYTHVPQQPPYATQDYKMPLAGGGYANPPSNGPQMMAGTPANYGPQELAAAQVHAPVEMPSQPYRG</sequence>
<evidence type="ECO:0008006" key="10">
    <source>
        <dbReference type="Google" id="ProtNLM"/>
    </source>
</evidence>
<keyword evidence="2 6" id="KW-0812">Transmembrane</keyword>
<reference evidence="8 9" key="1">
    <citation type="submission" date="2015-01" db="EMBL/GenBank/DDBJ databases">
        <title>The Genome Sequence of Ochroconis gallopava CBS43764.</title>
        <authorList>
            <consortium name="The Broad Institute Genomics Platform"/>
            <person name="Cuomo C."/>
            <person name="de Hoog S."/>
            <person name="Gorbushina A."/>
            <person name="Stielow B."/>
            <person name="Teixiera M."/>
            <person name="Abouelleil A."/>
            <person name="Chapman S.B."/>
            <person name="Priest M."/>
            <person name="Young S.K."/>
            <person name="Wortman J."/>
            <person name="Nusbaum C."/>
            <person name="Birren B."/>
        </authorList>
    </citation>
    <scope>NUCLEOTIDE SEQUENCE [LARGE SCALE GENOMIC DNA]</scope>
    <source>
        <strain evidence="8 9">CBS 43764</strain>
    </source>
</reference>
<evidence type="ECO:0000256" key="6">
    <source>
        <dbReference type="SAM" id="Phobius"/>
    </source>
</evidence>
<dbReference type="GO" id="GO:0071944">
    <property type="term" value="C:cell periphery"/>
    <property type="evidence" value="ECO:0007669"/>
    <property type="project" value="UniProtKB-ARBA"/>
</dbReference>
<keyword evidence="9" id="KW-1185">Reference proteome</keyword>
<dbReference type="EMBL" id="KN847547">
    <property type="protein sequence ID" value="KIW02859.1"/>
    <property type="molecule type" value="Genomic_DNA"/>
</dbReference>
<dbReference type="STRING" id="253628.A0A0D2AUN0"/>
<dbReference type="AlphaFoldDB" id="A0A0D2AUN0"/>
<proteinExistence type="predicted"/>
<evidence type="ECO:0000256" key="3">
    <source>
        <dbReference type="ARBA" id="ARBA00022989"/>
    </source>
</evidence>
<dbReference type="HOGENOM" id="CLU_746399_0_0_1"/>
<dbReference type="EMBL" id="KN847547">
    <property type="protein sequence ID" value="KIW02858.1"/>
    <property type="molecule type" value="Genomic_DNA"/>
</dbReference>
<keyword evidence="7" id="KW-0732">Signal</keyword>
<feature type="region of interest" description="Disordered" evidence="5">
    <location>
        <begin position="327"/>
        <end position="347"/>
    </location>
</feature>
<dbReference type="Proteomes" id="UP000053259">
    <property type="component" value="Unassembled WGS sequence"/>
</dbReference>
<dbReference type="RefSeq" id="XP_016212727.1">
    <property type="nucleotide sequence ID" value="XM_016359478.1"/>
</dbReference>
<evidence type="ECO:0000313" key="8">
    <source>
        <dbReference type="EMBL" id="KIW02859.1"/>
    </source>
</evidence>
<feature type="chain" id="PRO_5007395307" description="Mid2 domain-containing protein" evidence="7">
    <location>
        <begin position="25"/>
        <end position="371"/>
    </location>
</feature>
<comment type="subcellular location">
    <subcellularLocation>
        <location evidence="1">Membrane</location>
        <topology evidence="1">Single-pass membrane protein</topology>
    </subcellularLocation>
</comment>
<dbReference type="PANTHER" id="PTHR15549">
    <property type="entry name" value="PAIRED IMMUNOGLOBULIN-LIKE TYPE 2 RECEPTOR"/>
    <property type="match status" value="1"/>
</dbReference>
<keyword evidence="4 6" id="KW-0472">Membrane</keyword>
<evidence type="ECO:0000256" key="5">
    <source>
        <dbReference type="SAM" id="MobiDB-lite"/>
    </source>
</evidence>
<dbReference type="OrthoDB" id="3941611at2759"/>
<dbReference type="GO" id="GO:0016020">
    <property type="term" value="C:membrane"/>
    <property type="evidence" value="ECO:0007669"/>
    <property type="project" value="UniProtKB-SubCell"/>
</dbReference>
<dbReference type="GeneID" id="27313885"/>
<evidence type="ECO:0000256" key="2">
    <source>
        <dbReference type="ARBA" id="ARBA00022692"/>
    </source>
</evidence>
<gene>
    <name evidence="8" type="ORF">PV09_05912</name>
</gene>
<evidence type="ECO:0000256" key="7">
    <source>
        <dbReference type="SAM" id="SignalP"/>
    </source>
</evidence>
<dbReference type="VEuPathDB" id="FungiDB:PV09_05912"/>
<feature type="region of interest" description="Disordered" evidence="5">
    <location>
        <begin position="210"/>
        <end position="234"/>
    </location>
</feature>
<name>A0A0D2AUN0_9PEZI</name>
<dbReference type="InterPro" id="IPR051694">
    <property type="entry name" value="Immunoregulatory_rcpt-like"/>
</dbReference>
<dbReference type="Gene3D" id="1.20.5.510">
    <property type="entry name" value="Single helix bin"/>
    <property type="match status" value="1"/>
</dbReference>
<evidence type="ECO:0000313" key="9">
    <source>
        <dbReference type="Proteomes" id="UP000053259"/>
    </source>
</evidence>
<keyword evidence="3 6" id="KW-1133">Transmembrane helix</keyword>
<dbReference type="RefSeq" id="XP_016212728.1">
    <property type="nucleotide sequence ID" value="XM_016359479.1"/>
</dbReference>
<organism evidence="8 9">
    <name type="scientific">Verruconis gallopava</name>
    <dbReference type="NCBI Taxonomy" id="253628"/>
    <lineage>
        <taxon>Eukaryota</taxon>
        <taxon>Fungi</taxon>
        <taxon>Dikarya</taxon>
        <taxon>Ascomycota</taxon>
        <taxon>Pezizomycotina</taxon>
        <taxon>Dothideomycetes</taxon>
        <taxon>Pleosporomycetidae</taxon>
        <taxon>Venturiales</taxon>
        <taxon>Sympoventuriaceae</taxon>
        <taxon>Verruconis</taxon>
    </lineage>
</organism>
<evidence type="ECO:0000256" key="4">
    <source>
        <dbReference type="ARBA" id="ARBA00023136"/>
    </source>
</evidence>
<feature type="signal peptide" evidence="7">
    <location>
        <begin position="1"/>
        <end position="24"/>
    </location>
</feature>